<name>A0A1G6MTB4_9BACT</name>
<evidence type="ECO:0000259" key="1">
    <source>
        <dbReference type="Pfam" id="PF03724"/>
    </source>
</evidence>
<dbReference type="OrthoDB" id="880459at2"/>
<accession>A0A1G6MTB4</accession>
<keyword evidence="3" id="KW-1185">Reference proteome</keyword>
<organism evidence="2 3">
    <name type="scientific">Algoriphagus faecimaris</name>
    <dbReference type="NCBI Taxonomy" id="686796"/>
    <lineage>
        <taxon>Bacteria</taxon>
        <taxon>Pseudomonadati</taxon>
        <taxon>Bacteroidota</taxon>
        <taxon>Cytophagia</taxon>
        <taxon>Cytophagales</taxon>
        <taxon>Cyclobacteriaceae</taxon>
        <taxon>Algoriphagus</taxon>
    </lineage>
</organism>
<dbReference type="AlphaFoldDB" id="A0A1G6MTB4"/>
<proteinExistence type="predicted"/>
<dbReference type="Pfam" id="PF03724">
    <property type="entry name" value="META"/>
    <property type="match status" value="1"/>
</dbReference>
<keyword evidence="2" id="KW-0346">Stress response</keyword>
<reference evidence="3" key="1">
    <citation type="submission" date="2016-10" db="EMBL/GenBank/DDBJ databases">
        <authorList>
            <person name="Varghese N."/>
            <person name="Submissions S."/>
        </authorList>
    </citation>
    <scope>NUCLEOTIDE SEQUENCE [LARGE SCALE GENOMIC DNA]</scope>
    <source>
        <strain evidence="3">DSM 23095</strain>
    </source>
</reference>
<gene>
    <name evidence="2" type="ORF">SAMN04488104_100239</name>
</gene>
<feature type="domain" description="DUF306" evidence="1">
    <location>
        <begin position="32"/>
        <end position="135"/>
    </location>
</feature>
<evidence type="ECO:0000313" key="2">
    <source>
        <dbReference type="EMBL" id="SDC58484.1"/>
    </source>
</evidence>
<sequence length="138" mass="14680">MKNLRILSIVFLILLYGGCDSGKRLSPIGLVKGNTWVLSSLLGQGLNLRDFPEGVPTLNFLEGGRLAGFTGCNNFSGSFSLEGTLLSLDPGAMTKKACPGNGEQEFLAALGRVSNLQVSKDKLTLTDGTTELMAFLPR</sequence>
<dbReference type="RefSeq" id="WP_087940337.1">
    <property type="nucleotide sequence ID" value="NZ_FNAC01000002.1"/>
</dbReference>
<dbReference type="InterPro" id="IPR053147">
    <property type="entry name" value="Hsp_HslJ-like"/>
</dbReference>
<dbReference type="Gene3D" id="2.40.128.270">
    <property type="match status" value="1"/>
</dbReference>
<dbReference type="EMBL" id="FNAC01000002">
    <property type="protein sequence ID" value="SDC58484.1"/>
    <property type="molecule type" value="Genomic_DNA"/>
</dbReference>
<evidence type="ECO:0000313" key="3">
    <source>
        <dbReference type="Proteomes" id="UP000199060"/>
    </source>
</evidence>
<dbReference type="InterPro" id="IPR038670">
    <property type="entry name" value="HslJ-like_sf"/>
</dbReference>
<protein>
    <submittedName>
        <fullName evidence="2">Heat shock protein HslJ</fullName>
    </submittedName>
</protein>
<dbReference type="Proteomes" id="UP000199060">
    <property type="component" value="Unassembled WGS sequence"/>
</dbReference>
<dbReference type="PANTHER" id="PTHR35535">
    <property type="entry name" value="HEAT SHOCK PROTEIN HSLJ"/>
    <property type="match status" value="1"/>
</dbReference>
<dbReference type="InterPro" id="IPR005184">
    <property type="entry name" value="DUF306_Meta_HslJ"/>
</dbReference>
<dbReference type="PANTHER" id="PTHR35535:SF1">
    <property type="entry name" value="HEAT SHOCK PROTEIN HSLJ"/>
    <property type="match status" value="1"/>
</dbReference>
<dbReference type="STRING" id="686796.SAMN04488104_100239"/>